<dbReference type="InterPro" id="IPR050375">
    <property type="entry name" value="MFS_TsgA-like"/>
</dbReference>
<dbReference type="EMBL" id="CP042436">
    <property type="protein sequence ID" value="QEC61544.1"/>
    <property type="molecule type" value="Genomic_DNA"/>
</dbReference>
<organism evidence="8 9">
    <name type="scientific">Mucilaginibacter ginsenosidivorans</name>
    <dbReference type="NCBI Taxonomy" id="398053"/>
    <lineage>
        <taxon>Bacteria</taxon>
        <taxon>Pseudomonadati</taxon>
        <taxon>Bacteroidota</taxon>
        <taxon>Sphingobacteriia</taxon>
        <taxon>Sphingobacteriales</taxon>
        <taxon>Sphingobacteriaceae</taxon>
        <taxon>Mucilaginibacter</taxon>
    </lineage>
</organism>
<keyword evidence="4 6" id="KW-1133">Transmembrane helix</keyword>
<feature type="transmembrane region" description="Helical" evidence="6">
    <location>
        <begin position="320"/>
        <end position="342"/>
    </location>
</feature>
<evidence type="ECO:0000256" key="1">
    <source>
        <dbReference type="ARBA" id="ARBA00004429"/>
    </source>
</evidence>
<dbReference type="InterPro" id="IPR020846">
    <property type="entry name" value="MFS_dom"/>
</dbReference>
<evidence type="ECO:0000256" key="3">
    <source>
        <dbReference type="ARBA" id="ARBA00022692"/>
    </source>
</evidence>
<feature type="transmembrane region" description="Helical" evidence="6">
    <location>
        <begin position="177"/>
        <end position="200"/>
    </location>
</feature>
<feature type="transmembrane region" description="Helical" evidence="6">
    <location>
        <begin position="384"/>
        <end position="404"/>
    </location>
</feature>
<dbReference type="OrthoDB" id="3225787at2"/>
<keyword evidence="5 6" id="KW-0472">Membrane</keyword>
<feature type="transmembrane region" description="Helical" evidence="6">
    <location>
        <begin position="133"/>
        <end position="157"/>
    </location>
</feature>
<feature type="transmembrane region" description="Helical" evidence="6">
    <location>
        <begin position="296"/>
        <end position="314"/>
    </location>
</feature>
<evidence type="ECO:0000256" key="6">
    <source>
        <dbReference type="SAM" id="Phobius"/>
    </source>
</evidence>
<feature type="transmembrane region" description="Helical" evidence="6">
    <location>
        <begin position="75"/>
        <end position="93"/>
    </location>
</feature>
<feature type="transmembrane region" description="Helical" evidence="6">
    <location>
        <begin position="99"/>
        <end position="121"/>
    </location>
</feature>
<evidence type="ECO:0000259" key="7">
    <source>
        <dbReference type="PROSITE" id="PS50850"/>
    </source>
</evidence>
<dbReference type="GO" id="GO:0022857">
    <property type="term" value="F:transmembrane transporter activity"/>
    <property type="evidence" value="ECO:0007669"/>
    <property type="project" value="InterPro"/>
</dbReference>
<dbReference type="SUPFAM" id="SSF103473">
    <property type="entry name" value="MFS general substrate transporter"/>
    <property type="match status" value="1"/>
</dbReference>
<evidence type="ECO:0000313" key="8">
    <source>
        <dbReference type="EMBL" id="QEC61544.1"/>
    </source>
</evidence>
<feature type="transmembrane region" description="Helical" evidence="6">
    <location>
        <begin position="7"/>
        <end position="31"/>
    </location>
</feature>
<proteinExistence type="predicted"/>
<dbReference type="Proteomes" id="UP000321479">
    <property type="component" value="Chromosome"/>
</dbReference>
<keyword evidence="9" id="KW-1185">Reference proteome</keyword>
<feature type="domain" description="Major facilitator superfamily (MFS) profile" evidence="7">
    <location>
        <begin position="9"/>
        <end position="409"/>
    </location>
</feature>
<dbReference type="InterPro" id="IPR011701">
    <property type="entry name" value="MFS"/>
</dbReference>
<protein>
    <submittedName>
        <fullName evidence="8">Sugar MFS transporter</fullName>
    </submittedName>
</protein>
<evidence type="ECO:0000256" key="4">
    <source>
        <dbReference type="ARBA" id="ARBA00022989"/>
    </source>
</evidence>
<feature type="transmembrane region" description="Helical" evidence="6">
    <location>
        <begin position="43"/>
        <end position="63"/>
    </location>
</feature>
<sequence length="416" mass="45785">MKSKPNYYIVALILLTFFVISFMTNVIGPLSPEFIKDFKLSDLLAGVLPFAFFIAYGVMSIPTSMLVQKYNEKKIMVAAFIVAFVGSLLLAAQPNYLTTILSLFLIGCGMAMLQVVINPLLRVAGGAENYAFTSVLAQLIFGGASFISPLVYSYMVLNLQHKSGGIVSVLQPMVPAGMPWISLYWLFTIISLLMFVIILVSRFPKVELQSDEKAGPWKTHVDLFKKPVVIAYFIALFCYVGTEQGVSYWMSEFLHRYHQIDPQTKGADAVAYFWGLMMIGGILGLILLKLIDSRKLLVLFTIPAIILLSFALFGSAKISLYAFPAIGFFMSVMYPIIFSLALSSVDKDHGSFAGILVTGIIGGAVVQILIGGLGNLVGLRAGMMFLYITFGYMLSIGFWAKPLITNQTVFDKKDKA</sequence>
<gene>
    <name evidence="8" type="ORF">FRZ54_02735</name>
</gene>
<evidence type="ECO:0000313" key="9">
    <source>
        <dbReference type="Proteomes" id="UP000321479"/>
    </source>
</evidence>
<feature type="transmembrane region" description="Helical" evidence="6">
    <location>
        <begin position="228"/>
        <end position="250"/>
    </location>
</feature>
<dbReference type="RefSeq" id="WP_147030121.1">
    <property type="nucleotide sequence ID" value="NZ_CP042436.1"/>
</dbReference>
<keyword evidence="3 6" id="KW-0812">Transmembrane</keyword>
<dbReference type="AlphaFoldDB" id="A0A5B8UR84"/>
<name>A0A5B8UR84_9SPHI</name>
<dbReference type="PANTHER" id="PTHR43702">
    <property type="entry name" value="L-FUCOSE-PROTON SYMPORTER"/>
    <property type="match status" value="1"/>
</dbReference>
<evidence type="ECO:0000256" key="2">
    <source>
        <dbReference type="ARBA" id="ARBA00022475"/>
    </source>
</evidence>
<dbReference type="GO" id="GO:0005886">
    <property type="term" value="C:plasma membrane"/>
    <property type="evidence" value="ECO:0007669"/>
    <property type="project" value="UniProtKB-SubCell"/>
</dbReference>
<keyword evidence="2" id="KW-1003">Cell membrane</keyword>
<reference evidence="8 9" key="1">
    <citation type="journal article" date="2017" name="Curr. Microbiol.">
        <title>Mucilaginibacter ginsenosidivorans sp. nov., Isolated from Soil of Ginseng Field.</title>
        <authorList>
            <person name="Kim M.M."/>
            <person name="Siddiqi M.Z."/>
            <person name="Im W.T."/>
        </authorList>
    </citation>
    <scope>NUCLEOTIDE SEQUENCE [LARGE SCALE GENOMIC DNA]</scope>
    <source>
        <strain evidence="8 9">Gsoil 3017</strain>
    </source>
</reference>
<dbReference type="PANTHER" id="PTHR43702:SF12">
    <property type="entry name" value="N-ACETYL GLUCOSAMINE TRANSPORTER NAGP"/>
    <property type="match status" value="1"/>
</dbReference>
<dbReference type="Gene3D" id="1.20.1250.20">
    <property type="entry name" value="MFS general substrate transporter like domains"/>
    <property type="match status" value="2"/>
</dbReference>
<evidence type="ECO:0000256" key="5">
    <source>
        <dbReference type="ARBA" id="ARBA00023136"/>
    </source>
</evidence>
<dbReference type="Pfam" id="PF07690">
    <property type="entry name" value="MFS_1"/>
    <property type="match status" value="1"/>
</dbReference>
<feature type="transmembrane region" description="Helical" evidence="6">
    <location>
        <begin position="270"/>
        <end position="291"/>
    </location>
</feature>
<comment type="subcellular location">
    <subcellularLocation>
        <location evidence="1">Cell inner membrane</location>
        <topology evidence="1">Multi-pass membrane protein</topology>
    </subcellularLocation>
</comment>
<accession>A0A5B8UR84</accession>
<dbReference type="PROSITE" id="PS50850">
    <property type="entry name" value="MFS"/>
    <property type="match status" value="1"/>
</dbReference>
<dbReference type="InterPro" id="IPR036259">
    <property type="entry name" value="MFS_trans_sf"/>
</dbReference>
<dbReference type="KEGG" id="mgin:FRZ54_02735"/>
<feature type="transmembrane region" description="Helical" evidence="6">
    <location>
        <begin position="354"/>
        <end position="378"/>
    </location>
</feature>